<feature type="disulfide bond" evidence="3">
    <location>
        <begin position="117"/>
        <end position="126"/>
    </location>
</feature>
<organism evidence="6 7">
    <name type="scientific">Nostoc punctiforme NIES-2108</name>
    <dbReference type="NCBI Taxonomy" id="1356359"/>
    <lineage>
        <taxon>Bacteria</taxon>
        <taxon>Bacillati</taxon>
        <taxon>Cyanobacteriota</taxon>
        <taxon>Cyanophyceae</taxon>
        <taxon>Nostocales</taxon>
        <taxon>Nostocaceae</taxon>
        <taxon>Nostoc</taxon>
    </lineage>
</organism>
<name>A0A367R6L3_NOSPU</name>
<evidence type="ECO:0000256" key="1">
    <source>
        <dbReference type="ARBA" id="ARBA00022553"/>
    </source>
</evidence>
<keyword evidence="3" id="KW-1015">Disulfide bond</keyword>
<dbReference type="EMBL" id="LXQE01000168">
    <property type="protein sequence ID" value="RCJ32128.1"/>
    <property type="molecule type" value="Genomic_DNA"/>
</dbReference>
<evidence type="ECO:0000256" key="2">
    <source>
        <dbReference type="PIRSR" id="PIRSR601952-2"/>
    </source>
</evidence>
<feature type="region of interest" description="Disordered" evidence="5">
    <location>
        <begin position="113"/>
        <end position="142"/>
    </location>
</feature>
<dbReference type="GO" id="GO:0046872">
    <property type="term" value="F:metal ion binding"/>
    <property type="evidence" value="ECO:0007669"/>
    <property type="project" value="UniProtKB-KW"/>
</dbReference>
<keyword evidence="1" id="KW-0597">Phosphoprotein</keyword>
<accession>A0A367R6L3</accession>
<dbReference type="PANTHER" id="PTHR11596">
    <property type="entry name" value="ALKALINE PHOSPHATASE"/>
    <property type="match status" value="1"/>
</dbReference>
<gene>
    <name evidence="6" type="ORF">A6769_28645</name>
</gene>
<evidence type="ECO:0000313" key="6">
    <source>
        <dbReference type="EMBL" id="RCJ32128.1"/>
    </source>
</evidence>
<protein>
    <submittedName>
        <fullName evidence="6">Uncharacterized protein</fullName>
    </submittedName>
</protein>
<keyword evidence="2" id="KW-0479">Metal-binding</keyword>
<evidence type="ECO:0000256" key="5">
    <source>
        <dbReference type="SAM" id="MobiDB-lite"/>
    </source>
</evidence>
<dbReference type="PRINTS" id="PR00113">
    <property type="entry name" value="ALKPHPHTASE"/>
</dbReference>
<evidence type="ECO:0000256" key="4">
    <source>
        <dbReference type="RuleBase" id="RU003946"/>
    </source>
</evidence>
<dbReference type="GO" id="GO:0004035">
    <property type="term" value="F:alkaline phosphatase activity"/>
    <property type="evidence" value="ECO:0007669"/>
    <property type="project" value="TreeGrafter"/>
</dbReference>
<evidence type="ECO:0000256" key="3">
    <source>
        <dbReference type="PIRSR" id="PIRSR601952-3"/>
    </source>
</evidence>
<reference evidence="6 7" key="1">
    <citation type="submission" date="2016-04" db="EMBL/GenBank/DDBJ databases">
        <authorList>
            <person name="Evans L.H."/>
            <person name="Alamgir A."/>
            <person name="Owens N."/>
            <person name="Weber N.D."/>
            <person name="Virtaneva K."/>
            <person name="Barbian K."/>
            <person name="Babar A."/>
            <person name="Rosenke K."/>
        </authorList>
    </citation>
    <scope>NUCLEOTIDE SEQUENCE [LARGE SCALE GENOMIC DNA]</scope>
    <source>
        <strain evidence="6">NIES-2108</strain>
    </source>
</reference>
<proteinExistence type="inferred from homology"/>
<feature type="binding site" evidence="2">
    <location>
        <position position="102"/>
    </location>
    <ligand>
        <name>Mg(2+)</name>
        <dbReference type="ChEBI" id="CHEBI:18420"/>
    </ligand>
</feature>
<comment type="cofactor">
    <cofactor evidence="2">
        <name>Mg(2+)</name>
        <dbReference type="ChEBI" id="CHEBI:18420"/>
    </cofactor>
    <text evidence="2">Binds 1 Mg(2+) ion.</text>
</comment>
<feature type="compositionally biased region" description="Polar residues" evidence="5">
    <location>
        <begin position="115"/>
        <end position="126"/>
    </location>
</feature>
<dbReference type="Gene3D" id="3.40.720.10">
    <property type="entry name" value="Alkaline Phosphatase, subunit A"/>
    <property type="match status" value="1"/>
</dbReference>
<comment type="similarity">
    <text evidence="4">Belongs to the alkaline phosphatase family.</text>
</comment>
<dbReference type="SUPFAM" id="SSF53649">
    <property type="entry name" value="Alkaline phosphatase-like"/>
    <property type="match status" value="1"/>
</dbReference>
<evidence type="ECO:0000313" key="7">
    <source>
        <dbReference type="Proteomes" id="UP000252085"/>
    </source>
</evidence>
<dbReference type="Proteomes" id="UP000252085">
    <property type="component" value="Unassembled WGS sequence"/>
</dbReference>
<dbReference type="InterPro" id="IPR001952">
    <property type="entry name" value="Alkaline_phosphatase"/>
</dbReference>
<sequence length="154" mass="16558">MQAIATRADLPLPLARFRVRSQLIELRANDLRFTDEEAATFWHQSIPLSLTASGTGWATGNKTSNGRISTTAGTDKDLKTILELAKERGYKTGDVTTAELTDATPAVLLSHMSDRSCQGPQDTANCPQDKKSAGGPGSIAEQSIDHNHLKIALI</sequence>
<dbReference type="PANTHER" id="PTHR11596:SF5">
    <property type="entry name" value="ALKALINE PHOSPHATASE"/>
    <property type="match status" value="1"/>
</dbReference>
<dbReference type="Pfam" id="PF00245">
    <property type="entry name" value="Alk_phosphatase"/>
    <property type="match status" value="1"/>
</dbReference>
<keyword evidence="2" id="KW-0460">Magnesium</keyword>
<comment type="caution">
    <text evidence="6">The sequence shown here is derived from an EMBL/GenBank/DDBJ whole genome shotgun (WGS) entry which is preliminary data.</text>
</comment>
<dbReference type="InterPro" id="IPR017850">
    <property type="entry name" value="Alkaline_phosphatase_core_sf"/>
</dbReference>
<dbReference type="AlphaFoldDB" id="A0A367R6L3"/>
<feature type="binding site" evidence="2">
    <location>
        <position position="104"/>
    </location>
    <ligand>
        <name>Mg(2+)</name>
        <dbReference type="ChEBI" id="CHEBI:18420"/>
    </ligand>
</feature>